<evidence type="ECO:0000259" key="3">
    <source>
        <dbReference type="Pfam" id="PF13439"/>
    </source>
</evidence>
<accession>A0A7W3N5M1</accession>
<name>A0A7W3N5M1_9ACTN</name>
<dbReference type="EMBL" id="JACJII010000001">
    <property type="protein sequence ID" value="MBA9007941.1"/>
    <property type="molecule type" value="Genomic_DNA"/>
</dbReference>
<reference evidence="4 5" key="1">
    <citation type="submission" date="2020-08" db="EMBL/GenBank/DDBJ databases">
        <title>Sequencing the genomes of 1000 actinobacteria strains.</title>
        <authorList>
            <person name="Klenk H.-P."/>
        </authorList>
    </citation>
    <scope>NUCLEOTIDE SEQUENCE [LARGE SCALE GENOMIC DNA]</scope>
    <source>
        <strain evidence="4 5">DSM 45823</strain>
    </source>
</reference>
<keyword evidence="1" id="KW-0328">Glycosyltransferase</keyword>
<dbReference type="InterPro" id="IPR028098">
    <property type="entry name" value="Glyco_trans_4-like_N"/>
</dbReference>
<feature type="domain" description="Glycosyltransferase subfamily 4-like N-terminal" evidence="3">
    <location>
        <begin position="14"/>
        <end position="166"/>
    </location>
</feature>
<organism evidence="4 5">
    <name type="scientific">Thermomonospora cellulosilytica</name>
    <dbReference type="NCBI Taxonomy" id="1411118"/>
    <lineage>
        <taxon>Bacteria</taxon>
        <taxon>Bacillati</taxon>
        <taxon>Actinomycetota</taxon>
        <taxon>Actinomycetes</taxon>
        <taxon>Streptosporangiales</taxon>
        <taxon>Thermomonosporaceae</taxon>
        <taxon>Thermomonospora</taxon>
    </lineage>
</organism>
<evidence type="ECO:0000256" key="1">
    <source>
        <dbReference type="ARBA" id="ARBA00022676"/>
    </source>
</evidence>
<dbReference type="Pfam" id="PF13439">
    <property type="entry name" value="Glyco_transf_4"/>
    <property type="match status" value="1"/>
</dbReference>
<dbReference type="CDD" id="cd03801">
    <property type="entry name" value="GT4_PimA-like"/>
    <property type="match status" value="1"/>
</dbReference>
<comment type="caution">
    <text evidence="4">The sequence shown here is derived from an EMBL/GenBank/DDBJ whole genome shotgun (WGS) entry which is preliminary data.</text>
</comment>
<protein>
    <submittedName>
        <fullName evidence="4">Glycosyltransferase involved in cell wall biosynthesis</fullName>
    </submittedName>
</protein>
<gene>
    <name evidence="4" type="ORF">HNR21_006823</name>
</gene>
<dbReference type="SUPFAM" id="SSF53756">
    <property type="entry name" value="UDP-Glycosyltransferase/glycogen phosphorylase"/>
    <property type="match status" value="1"/>
</dbReference>
<dbReference type="GO" id="GO:0016757">
    <property type="term" value="F:glycosyltransferase activity"/>
    <property type="evidence" value="ECO:0007669"/>
    <property type="project" value="UniProtKB-KW"/>
</dbReference>
<keyword evidence="2 4" id="KW-0808">Transferase</keyword>
<proteinExistence type="predicted"/>
<keyword evidence="5" id="KW-1185">Reference proteome</keyword>
<dbReference type="RefSeq" id="WP_182708342.1">
    <property type="nucleotide sequence ID" value="NZ_JACJII010000001.1"/>
</dbReference>
<dbReference type="AlphaFoldDB" id="A0A7W3N5M1"/>
<sequence>MRIAVVGPAFPYKGGGAHHTTELAHRLSAAGHDVVIESWKAQYPSFLYPGRQTIDAPEGEPFPATRRELAWYRPDGWLRTGRALRSADLVVLAVLTPVQVPSYLGILRGVRRRTRVVALCHNVLPHERKPYDVPLMKALLRRVDGVLVHSEQQAQLARTLTARPVTVAEMPPHLPARPVERAAGEKVRNRLLFFGIVRPYKGLDVLLRALAAGPAEVRLTVAGEFWGGVEKTQELIRSLGLADRVDLRPGYVPASEVPGLFADADALVLPYRSATASQNVWMAHEHGVPVIATRVGGFPDQVRDGVDGVLCEPDDVPSLTRALERFYAPGEPERLRSAVRPVDDTPLWDAYLDRLLSSG</sequence>
<evidence type="ECO:0000313" key="5">
    <source>
        <dbReference type="Proteomes" id="UP000539313"/>
    </source>
</evidence>
<evidence type="ECO:0000256" key="2">
    <source>
        <dbReference type="ARBA" id="ARBA00022679"/>
    </source>
</evidence>
<dbReference type="PANTHER" id="PTHR12526:SF510">
    <property type="entry name" value="D-INOSITOL 3-PHOSPHATE GLYCOSYLTRANSFERASE"/>
    <property type="match status" value="1"/>
</dbReference>
<dbReference type="Proteomes" id="UP000539313">
    <property type="component" value="Unassembled WGS sequence"/>
</dbReference>
<dbReference type="PANTHER" id="PTHR12526">
    <property type="entry name" value="GLYCOSYLTRANSFERASE"/>
    <property type="match status" value="1"/>
</dbReference>
<evidence type="ECO:0000313" key="4">
    <source>
        <dbReference type="EMBL" id="MBA9007941.1"/>
    </source>
</evidence>
<dbReference type="Pfam" id="PF13692">
    <property type="entry name" value="Glyco_trans_1_4"/>
    <property type="match status" value="1"/>
</dbReference>
<dbReference type="Gene3D" id="3.40.50.2000">
    <property type="entry name" value="Glycogen Phosphorylase B"/>
    <property type="match status" value="2"/>
</dbReference>